<proteinExistence type="predicted"/>
<dbReference type="EMBL" id="KK107447">
    <property type="protein sequence ID" value="EZA50783.1"/>
    <property type="molecule type" value="Genomic_DNA"/>
</dbReference>
<dbReference type="Proteomes" id="UP000053097">
    <property type="component" value="Unassembled WGS sequence"/>
</dbReference>
<name>A0A026W449_OOCBI</name>
<keyword evidence="2" id="KW-1185">Reference proteome</keyword>
<dbReference type="AlphaFoldDB" id="A0A026W449"/>
<accession>A0A026W449</accession>
<evidence type="ECO:0000313" key="2">
    <source>
        <dbReference type="Proteomes" id="UP000053097"/>
    </source>
</evidence>
<evidence type="ECO:0000313" key="1">
    <source>
        <dbReference type="EMBL" id="EZA50783.1"/>
    </source>
</evidence>
<organism evidence="1 2">
    <name type="scientific">Ooceraea biroi</name>
    <name type="common">Clonal raider ant</name>
    <name type="synonym">Cerapachys biroi</name>
    <dbReference type="NCBI Taxonomy" id="2015173"/>
    <lineage>
        <taxon>Eukaryota</taxon>
        <taxon>Metazoa</taxon>
        <taxon>Ecdysozoa</taxon>
        <taxon>Arthropoda</taxon>
        <taxon>Hexapoda</taxon>
        <taxon>Insecta</taxon>
        <taxon>Pterygota</taxon>
        <taxon>Neoptera</taxon>
        <taxon>Endopterygota</taxon>
        <taxon>Hymenoptera</taxon>
        <taxon>Apocrita</taxon>
        <taxon>Aculeata</taxon>
        <taxon>Formicoidea</taxon>
        <taxon>Formicidae</taxon>
        <taxon>Dorylinae</taxon>
        <taxon>Ooceraea</taxon>
    </lineage>
</organism>
<reference evidence="1 2" key="1">
    <citation type="journal article" date="2014" name="Curr. Biol.">
        <title>The genome of the clonal raider ant Cerapachys biroi.</title>
        <authorList>
            <person name="Oxley P.R."/>
            <person name="Ji L."/>
            <person name="Fetter-Pruneda I."/>
            <person name="McKenzie S.K."/>
            <person name="Li C."/>
            <person name="Hu H."/>
            <person name="Zhang G."/>
            <person name="Kronauer D.J."/>
        </authorList>
    </citation>
    <scope>NUCLEOTIDE SEQUENCE [LARGE SCALE GENOMIC DNA]</scope>
</reference>
<sequence length="53" mass="5827">MCVSSQAITTRCDHWSNVRQNLILSVLKAYSRSHPATRTDINLGGISEVHTAS</sequence>
<gene>
    <name evidence="1" type="ORF">X777_10833</name>
</gene>
<protein>
    <submittedName>
        <fullName evidence="1">Uncharacterized protein</fullName>
    </submittedName>
</protein>